<dbReference type="InterPro" id="IPR050261">
    <property type="entry name" value="FrsA_esterase"/>
</dbReference>
<evidence type="ECO:0000256" key="1">
    <source>
        <dbReference type="ARBA" id="ARBA00022801"/>
    </source>
</evidence>
<evidence type="ECO:0000259" key="2">
    <source>
        <dbReference type="Pfam" id="PF12146"/>
    </source>
</evidence>
<dbReference type="InterPro" id="IPR029058">
    <property type="entry name" value="AB_hydrolase_fold"/>
</dbReference>
<name>A0ABY4GGV2_9BACI</name>
<dbReference type="Gene3D" id="3.40.50.1820">
    <property type="entry name" value="alpha/beta hydrolase"/>
    <property type="match status" value="1"/>
</dbReference>
<dbReference type="Pfam" id="PF12146">
    <property type="entry name" value="Hydrolase_4"/>
    <property type="match status" value="1"/>
</dbReference>
<keyword evidence="1 3" id="KW-0378">Hydrolase</keyword>
<dbReference type="Proteomes" id="UP000831537">
    <property type="component" value="Chromosome"/>
</dbReference>
<gene>
    <name evidence="3" type="ORF">MUN87_12405</name>
</gene>
<keyword evidence="4" id="KW-1185">Reference proteome</keyword>
<organism evidence="3 4">
    <name type="scientific">Gracilibacillus salinarum</name>
    <dbReference type="NCBI Taxonomy" id="2932255"/>
    <lineage>
        <taxon>Bacteria</taxon>
        <taxon>Bacillati</taxon>
        <taxon>Bacillota</taxon>
        <taxon>Bacilli</taxon>
        <taxon>Bacillales</taxon>
        <taxon>Bacillaceae</taxon>
        <taxon>Gracilibacillus</taxon>
    </lineage>
</organism>
<dbReference type="GO" id="GO:0016787">
    <property type="term" value="F:hydrolase activity"/>
    <property type="evidence" value="ECO:0007669"/>
    <property type="project" value="UniProtKB-KW"/>
</dbReference>
<evidence type="ECO:0000313" key="4">
    <source>
        <dbReference type="Proteomes" id="UP000831537"/>
    </source>
</evidence>
<sequence length="254" mass="28611">MSSYQKEMVKIKHQGREIHGISYMPGREGKHPVVIFSHGFNGTNQDFAMHSDYLAKHGIGAVCFDFCGGSIYSKSDLKTEEMSIFTEKDDLSAVIETIKNWKDIDPDQIFLFGGSQGGLVSALVAEEYITDIKGLLLLYPALCIADDWNQKYPTLNSIPDTHELWGVRLGRIYFESIHDYDIFDHIGQFNKNVLILHGDQDEIVSIDYGKRAEMAYPHARMEVFPGEGHGFSEAGNKKVAEMTYEFVKANISLS</sequence>
<accession>A0ABY4GGV2</accession>
<feature type="domain" description="Serine aminopeptidase S33" evidence="2">
    <location>
        <begin position="32"/>
        <end position="148"/>
    </location>
</feature>
<dbReference type="RefSeq" id="WP_244740541.1">
    <property type="nucleotide sequence ID" value="NZ_CP095071.1"/>
</dbReference>
<dbReference type="EMBL" id="CP095071">
    <property type="protein sequence ID" value="UOQ83558.1"/>
    <property type="molecule type" value="Genomic_DNA"/>
</dbReference>
<protein>
    <submittedName>
        <fullName evidence="3">Alpha/beta fold hydrolase</fullName>
    </submittedName>
</protein>
<reference evidence="3 4" key="1">
    <citation type="submission" date="2022-04" db="EMBL/GenBank/DDBJ databases">
        <title>Gracilibacillus sp. isolated from saltern.</title>
        <authorList>
            <person name="Won M."/>
            <person name="Lee C.-M."/>
            <person name="Woen H.-Y."/>
            <person name="Kwon S.-W."/>
        </authorList>
    </citation>
    <scope>NUCLEOTIDE SEQUENCE [LARGE SCALE GENOMIC DNA]</scope>
    <source>
        <strain evidence="3 4">SSPM10-3</strain>
    </source>
</reference>
<dbReference type="PANTHER" id="PTHR22946:SF9">
    <property type="entry name" value="POLYKETIDE TRANSFERASE AF380"/>
    <property type="match status" value="1"/>
</dbReference>
<dbReference type="PANTHER" id="PTHR22946">
    <property type="entry name" value="DIENELACTONE HYDROLASE DOMAIN-CONTAINING PROTEIN-RELATED"/>
    <property type="match status" value="1"/>
</dbReference>
<proteinExistence type="predicted"/>
<dbReference type="InterPro" id="IPR022742">
    <property type="entry name" value="Hydrolase_4"/>
</dbReference>
<evidence type="ECO:0000313" key="3">
    <source>
        <dbReference type="EMBL" id="UOQ83558.1"/>
    </source>
</evidence>
<dbReference type="SUPFAM" id="SSF53474">
    <property type="entry name" value="alpha/beta-Hydrolases"/>
    <property type="match status" value="1"/>
</dbReference>